<sequence>MAEYTVLTPFNTPTRRFAAGQKVDGSELEGPLTLDDRIRLGQIAAPKPAKAAKAAPAADQAETPAG</sequence>
<evidence type="ECO:0000256" key="1">
    <source>
        <dbReference type="SAM" id="MobiDB-lite"/>
    </source>
</evidence>
<dbReference type="RefSeq" id="WP_209988610.1">
    <property type="nucleotide sequence ID" value="NZ_JAGINO010000025.1"/>
</dbReference>
<protein>
    <recommendedName>
        <fullName evidence="4">Mu-like prophage FluMu N-terminal domain-containing protein</fullName>
    </recommendedName>
</protein>
<evidence type="ECO:0000313" key="3">
    <source>
        <dbReference type="Proteomes" id="UP001244552"/>
    </source>
</evidence>
<evidence type="ECO:0000313" key="2">
    <source>
        <dbReference type="EMBL" id="MDQ0536235.1"/>
    </source>
</evidence>
<reference evidence="2 3" key="1">
    <citation type="submission" date="2023-07" db="EMBL/GenBank/DDBJ databases">
        <title>Genomic Encyclopedia of Type Strains, Phase IV (KMG-IV): sequencing the most valuable type-strain genomes for metagenomic binning, comparative biology and taxonomic classification.</title>
        <authorList>
            <person name="Goeker M."/>
        </authorList>
    </citation>
    <scope>NUCLEOTIDE SEQUENCE [LARGE SCALE GENOMIC DNA]</scope>
    <source>
        <strain evidence="2 3">DSM 19922</strain>
    </source>
</reference>
<keyword evidence="3" id="KW-1185">Reference proteome</keyword>
<feature type="region of interest" description="Disordered" evidence="1">
    <location>
        <begin position="45"/>
        <end position="66"/>
    </location>
</feature>
<organism evidence="2 3">
    <name type="scientific">Azospirillum picis</name>
    <dbReference type="NCBI Taxonomy" id="488438"/>
    <lineage>
        <taxon>Bacteria</taxon>
        <taxon>Pseudomonadati</taxon>
        <taxon>Pseudomonadota</taxon>
        <taxon>Alphaproteobacteria</taxon>
        <taxon>Rhodospirillales</taxon>
        <taxon>Azospirillaceae</taxon>
        <taxon>Azospirillum</taxon>
    </lineage>
</organism>
<name>A0ABU0MRZ2_9PROT</name>
<evidence type="ECO:0008006" key="4">
    <source>
        <dbReference type="Google" id="ProtNLM"/>
    </source>
</evidence>
<dbReference type="EMBL" id="JAUSVU010000024">
    <property type="protein sequence ID" value="MDQ0536235.1"/>
    <property type="molecule type" value="Genomic_DNA"/>
</dbReference>
<comment type="caution">
    <text evidence="2">The sequence shown here is derived from an EMBL/GenBank/DDBJ whole genome shotgun (WGS) entry which is preliminary data.</text>
</comment>
<accession>A0ABU0MRZ2</accession>
<dbReference type="Proteomes" id="UP001244552">
    <property type="component" value="Unassembled WGS sequence"/>
</dbReference>
<feature type="compositionally biased region" description="Low complexity" evidence="1">
    <location>
        <begin position="45"/>
        <end position="58"/>
    </location>
</feature>
<gene>
    <name evidence="2" type="ORF">QO018_005129</name>
</gene>
<proteinExistence type="predicted"/>